<dbReference type="InterPro" id="IPR014031">
    <property type="entry name" value="Ketoacyl_synth_C"/>
</dbReference>
<comment type="caution">
    <text evidence="5">The sequence shown here is derived from an EMBL/GenBank/DDBJ whole genome shotgun (WGS) entry which is preliminary data.</text>
</comment>
<dbReference type="GO" id="GO:0006633">
    <property type="term" value="P:fatty acid biosynthetic process"/>
    <property type="evidence" value="ECO:0007669"/>
    <property type="project" value="TreeGrafter"/>
</dbReference>
<dbReference type="InterPro" id="IPR014030">
    <property type="entry name" value="Ketoacyl_synth_N"/>
</dbReference>
<accession>A0A9D9EVB5</accession>
<dbReference type="Gene3D" id="3.40.47.10">
    <property type="match status" value="2"/>
</dbReference>
<proteinExistence type="inferred from homology"/>
<protein>
    <submittedName>
        <fullName evidence="5">Beta-ACP synthase</fullName>
    </submittedName>
</protein>
<dbReference type="InterPro" id="IPR020841">
    <property type="entry name" value="PKS_Beta-ketoAc_synthase_dom"/>
</dbReference>
<evidence type="ECO:0000256" key="2">
    <source>
        <dbReference type="ARBA" id="ARBA00022679"/>
    </source>
</evidence>
<reference evidence="5" key="1">
    <citation type="submission" date="2020-10" db="EMBL/GenBank/DDBJ databases">
        <authorList>
            <person name="Gilroy R."/>
        </authorList>
    </citation>
    <scope>NUCLEOTIDE SEQUENCE</scope>
    <source>
        <strain evidence="5">B1-20833</strain>
    </source>
</reference>
<dbReference type="SUPFAM" id="SSF53901">
    <property type="entry name" value="Thiolase-like"/>
    <property type="match status" value="2"/>
</dbReference>
<dbReference type="PROSITE" id="PS00098">
    <property type="entry name" value="THIOLASE_1"/>
    <property type="match status" value="1"/>
</dbReference>
<keyword evidence="2 3" id="KW-0808">Transferase</keyword>
<dbReference type="PANTHER" id="PTHR11712:SF320">
    <property type="entry name" value="BETA-KETOACYL SYNTHASE"/>
    <property type="match status" value="1"/>
</dbReference>
<gene>
    <name evidence="5" type="ORF">IAC06_08595</name>
</gene>
<dbReference type="EMBL" id="JADIMI010000081">
    <property type="protein sequence ID" value="MBO8452918.1"/>
    <property type="molecule type" value="Genomic_DNA"/>
</dbReference>
<evidence type="ECO:0000259" key="4">
    <source>
        <dbReference type="PROSITE" id="PS52004"/>
    </source>
</evidence>
<dbReference type="Pfam" id="PF00109">
    <property type="entry name" value="ketoacyl-synt"/>
    <property type="match status" value="1"/>
</dbReference>
<dbReference type="InterPro" id="IPR020615">
    <property type="entry name" value="Thiolase_acyl_enz_int_AS"/>
</dbReference>
<feature type="domain" description="Ketosynthase family 3 (KS3)" evidence="4">
    <location>
        <begin position="1"/>
        <end position="393"/>
    </location>
</feature>
<dbReference type="PROSITE" id="PS52004">
    <property type="entry name" value="KS3_2"/>
    <property type="match status" value="1"/>
</dbReference>
<reference evidence="5" key="2">
    <citation type="journal article" date="2021" name="PeerJ">
        <title>Extensive microbial diversity within the chicken gut microbiome revealed by metagenomics and culture.</title>
        <authorList>
            <person name="Gilroy R."/>
            <person name="Ravi A."/>
            <person name="Getino M."/>
            <person name="Pursley I."/>
            <person name="Horton D.L."/>
            <person name="Alikhan N.F."/>
            <person name="Baker D."/>
            <person name="Gharbi K."/>
            <person name="Hall N."/>
            <person name="Watson M."/>
            <person name="Adriaenssens E.M."/>
            <person name="Foster-Nyarko E."/>
            <person name="Jarju S."/>
            <person name="Secka A."/>
            <person name="Antonio M."/>
            <person name="Oren A."/>
            <person name="Chaudhuri R.R."/>
            <person name="La Ragione R."/>
            <person name="Hildebrand F."/>
            <person name="Pallen M.J."/>
        </authorList>
    </citation>
    <scope>NUCLEOTIDE SEQUENCE</scope>
    <source>
        <strain evidence="5">B1-20833</strain>
    </source>
</reference>
<name>A0A9D9EVB5_9BACT</name>
<dbReference type="GO" id="GO:0005829">
    <property type="term" value="C:cytosol"/>
    <property type="evidence" value="ECO:0007669"/>
    <property type="project" value="TreeGrafter"/>
</dbReference>
<organism evidence="5 6">
    <name type="scientific">Candidatus Cryptobacteroides intestinavium</name>
    <dbReference type="NCBI Taxonomy" id="2840766"/>
    <lineage>
        <taxon>Bacteria</taxon>
        <taxon>Pseudomonadati</taxon>
        <taxon>Bacteroidota</taxon>
        <taxon>Bacteroidia</taxon>
        <taxon>Bacteroidales</taxon>
        <taxon>Candidatus Cryptobacteroides</taxon>
    </lineage>
</organism>
<dbReference type="Proteomes" id="UP000823661">
    <property type="component" value="Unassembled WGS sequence"/>
</dbReference>
<evidence type="ECO:0000256" key="3">
    <source>
        <dbReference type="RuleBase" id="RU003694"/>
    </source>
</evidence>
<sequence length="581" mass="61888">MTRKKIYVAGEGMITALGRGVENNVSAIRSGKSGVCRHSGLLKDESGNDVPVMCGLVPEEVVSRLREEYSGVSVTLTRLELLAAGALADALADADSRRESGGNGVSACRRALVFASTKGNIGILGSCPSGSLPEDVYLDVTARKIGMLYGCSPEDVYTVSNACISGVSAMVVAKRFIEYGRYDEVAVVGADELSEFIVSGFASFRSLSSELCRPYDAARCGLNLGEAAGAVILSSCSDGNSAVLSGGSISDDANHISGPSRTGDALYFAIRDAMADAGIVTGDVSFVSLHGTATAYNDEMESKAVALAGLSGTYVQSLKPYIGHTLGASGVVETILCIQQLKSGEVWGTPGFKEPGVPEHLDVSAGTRQAEMRHCVKTASGFGGCNAAIVISMPGYAADLPSRDRCRTEVLRRTEVDRKTLSPGSDADDFHTLVRERYRSLGINDMKFYKMDDMSKLGYIASHILLEGLQFSPEDMAVILQNRSSSLDSDLKHLYNITSGPGAGPAVFVYTLPNVASGEISIRHRIKGENTFFISSAYRRSDLEDYAAMVLTSSNARYCIVGWLEYMGGEYEASFELLEKK</sequence>
<dbReference type="PANTHER" id="PTHR11712">
    <property type="entry name" value="POLYKETIDE SYNTHASE-RELATED"/>
    <property type="match status" value="1"/>
</dbReference>
<dbReference type="AlphaFoldDB" id="A0A9D9EVB5"/>
<dbReference type="Pfam" id="PF02801">
    <property type="entry name" value="Ketoacyl-synt_C"/>
    <property type="match status" value="1"/>
</dbReference>
<evidence type="ECO:0000313" key="5">
    <source>
        <dbReference type="EMBL" id="MBO8452918.1"/>
    </source>
</evidence>
<dbReference type="InterPro" id="IPR000794">
    <property type="entry name" value="Beta-ketoacyl_synthase"/>
</dbReference>
<dbReference type="GO" id="GO:0004315">
    <property type="term" value="F:3-oxoacyl-[acyl-carrier-protein] synthase activity"/>
    <property type="evidence" value="ECO:0007669"/>
    <property type="project" value="TreeGrafter"/>
</dbReference>
<dbReference type="InterPro" id="IPR016039">
    <property type="entry name" value="Thiolase-like"/>
</dbReference>
<dbReference type="SMART" id="SM00825">
    <property type="entry name" value="PKS_KS"/>
    <property type="match status" value="1"/>
</dbReference>
<evidence type="ECO:0000256" key="1">
    <source>
        <dbReference type="ARBA" id="ARBA00008467"/>
    </source>
</evidence>
<evidence type="ECO:0000313" key="6">
    <source>
        <dbReference type="Proteomes" id="UP000823661"/>
    </source>
</evidence>
<comment type="similarity">
    <text evidence="1 3">Belongs to the thiolase-like superfamily. Beta-ketoacyl-ACP synthases family.</text>
</comment>